<keyword evidence="5" id="KW-1185">Reference proteome</keyword>
<dbReference type="PANTHER" id="PTHR43639">
    <property type="entry name" value="OXIDOREDUCTASE, SHORT-CHAIN DEHYDROGENASE/REDUCTASE FAMILY (AFU_ORTHOLOGUE AFUA_5G02870)"/>
    <property type="match status" value="1"/>
</dbReference>
<dbReference type="Pfam" id="PF13561">
    <property type="entry name" value="adh_short_C2"/>
    <property type="match status" value="1"/>
</dbReference>
<evidence type="ECO:0000259" key="3">
    <source>
        <dbReference type="SMART" id="SM00822"/>
    </source>
</evidence>
<dbReference type="Gene3D" id="3.40.50.720">
    <property type="entry name" value="NAD(P)-binding Rossmann-like Domain"/>
    <property type="match status" value="1"/>
</dbReference>
<dbReference type="SUPFAM" id="SSF51735">
    <property type="entry name" value="NAD(P)-binding Rossmann-fold domains"/>
    <property type="match status" value="1"/>
</dbReference>
<evidence type="ECO:0000256" key="2">
    <source>
        <dbReference type="ARBA" id="ARBA00023002"/>
    </source>
</evidence>
<comment type="caution">
    <text evidence="4">The sequence shown here is derived from an EMBL/GenBank/DDBJ whole genome shotgun (WGS) entry which is preliminary data.</text>
</comment>
<evidence type="ECO:0000313" key="5">
    <source>
        <dbReference type="Proteomes" id="UP001519363"/>
    </source>
</evidence>
<reference evidence="4 5" key="1">
    <citation type="submission" date="2021-03" db="EMBL/GenBank/DDBJ databases">
        <title>Sequencing the genomes of 1000 actinobacteria strains.</title>
        <authorList>
            <person name="Klenk H.-P."/>
        </authorList>
    </citation>
    <scope>NUCLEOTIDE SEQUENCE [LARGE SCALE GENOMIC DNA]</scope>
    <source>
        <strain evidence="4 5">DSM 44580</strain>
    </source>
</reference>
<comment type="similarity">
    <text evidence="1">Belongs to the short-chain dehydrogenases/reductases (SDR) family.</text>
</comment>
<dbReference type="SMART" id="SM00822">
    <property type="entry name" value="PKS_KR"/>
    <property type="match status" value="1"/>
</dbReference>
<dbReference type="Proteomes" id="UP001519363">
    <property type="component" value="Unassembled WGS sequence"/>
</dbReference>
<dbReference type="PANTHER" id="PTHR43639:SF1">
    <property type="entry name" value="SHORT-CHAIN DEHYDROGENASE_REDUCTASE FAMILY PROTEIN"/>
    <property type="match status" value="1"/>
</dbReference>
<name>A0ABS5AA33_9PSEU</name>
<dbReference type="InterPro" id="IPR057326">
    <property type="entry name" value="KR_dom"/>
</dbReference>
<dbReference type="EC" id="1.1.1.100" evidence="4"/>
<dbReference type="RefSeq" id="WP_086783346.1">
    <property type="nucleotide sequence ID" value="NZ_JAGIOO010000001.1"/>
</dbReference>
<accession>A0ABS5AA33</accession>
<dbReference type="EMBL" id="JAGIOO010000001">
    <property type="protein sequence ID" value="MBP2472600.1"/>
    <property type="molecule type" value="Genomic_DNA"/>
</dbReference>
<gene>
    <name evidence="4" type="ORF">JOF53_001472</name>
</gene>
<sequence>MSLPDLSGTVTLITGAAGGLGRGLARRFAQAGSAVAVHYRSSVDSAHQLVDELRGLGVEAAAFPADLLSPNQVEHLIQSTVDHFGQLDTLVNNAAVQPVHALPDLTFEQWREVVGTNLDAVFLTTQTAVRRMRPGGSVLSIASIEASLPAFGHAHYSTAKAGVLMHTRSAALEYGALGIRVNAVSPGLLHREGIAEQWPDGVARWNDAAPLARLGQPEDVANACVFLASPLASWITGQNLVVDGGMSAHPNW</sequence>
<dbReference type="InterPro" id="IPR002347">
    <property type="entry name" value="SDR_fam"/>
</dbReference>
<evidence type="ECO:0000313" key="4">
    <source>
        <dbReference type="EMBL" id="MBP2472600.1"/>
    </source>
</evidence>
<proteinExistence type="inferred from homology"/>
<evidence type="ECO:0000256" key="1">
    <source>
        <dbReference type="ARBA" id="ARBA00006484"/>
    </source>
</evidence>
<dbReference type="GO" id="GO:0004316">
    <property type="term" value="F:3-oxoacyl-[acyl-carrier-protein] reductase (NADPH) activity"/>
    <property type="evidence" value="ECO:0007669"/>
    <property type="project" value="UniProtKB-EC"/>
</dbReference>
<dbReference type="InterPro" id="IPR036291">
    <property type="entry name" value="NAD(P)-bd_dom_sf"/>
</dbReference>
<dbReference type="PRINTS" id="PR00081">
    <property type="entry name" value="GDHRDH"/>
</dbReference>
<organism evidence="4 5">
    <name type="scientific">Crossiella equi</name>
    <dbReference type="NCBI Taxonomy" id="130796"/>
    <lineage>
        <taxon>Bacteria</taxon>
        <taxon>Bacillati</taxon>
        <taxon>Actinomycetota</taxon>
        <taxon>Actinomycetes</taxon>
        <taxon>Pseudonocardiales</taxon>
        <taxon>Pseudonocardiaceae</taxon>
        <taxon>Crossiella</taxon>
    </lineage>
</organism>
<keyword evidence="2 4" id="KW-0560">Oxidoreductase</keyword>
<protein>
    <submittedName>
        <fullName evidence="4">3-oxoacyl-[acyl-carrier protein] reductase</fullName>
        <ecNumber evidence="4">1.1.1.100</ecNumber>
    </submittedName>
</protein>
<feature type="domain" description="Ketoreductase" evidence="3">
    <location>
        <begin position="9"/>
        <end position="187"/>
    </location>
</feature>
<dbReference type="PRINTS" id="PR00080">
    <property type="entry name" value="SDRFAMILY"/>
</dbReference>